<keyword evidence="2" id="KW-0547">Nucleotide-binding</keyword>
<reference evidence="4" key="1">
    <citation type="submission" date="2013-12" db="EMBL/GenBank/DDBJ databases">
        <title>A Varibaculum cambriense genome reconstructed from a premature infant gut community with otherwise low bacterial novelty that shifts toward anaerobic metabolism during the third week of life.</title>
        <authorList>
            <person name="Brown C.T."/>
            <person name="Sharon I."/>
            <person name="Thomas B.C."/>
            <person name="Castelle C.J."/>
            <person name="Morowitz M.J."/>
            <person name="Banfield J.F."/>
        </authorList>
    </citation>
    <scope>NUCLEOTIDE SEQUENCE</scope>
</reference>
<proteinExistence type="predicted"/>
<protein>
    <submittedName>
        <fullName evidence="4">Carbamoyl-phosphate synthase large chain</fullName>
    </submittedName>
</protein>
<comment type="caution">
    <text evidence="4">The sequence shown here is derived from an EMBL/GenBank/DDBJ whole genome shotgun (WGS) entry which is preliminary data.</text>
</comment>
<sequence>YMQRAVKVSNDHPVLIDSYLVGQEAEVDVLSDGETAVIPGIMEHIERAGVHSGDSMSVYPPQYLSQ</sequence>
<dbReference type="GO" id="GO:0005737">
    <property type="term" value="C:cytoplasm"/>
    <property type="evidence" value="ECO:0007669"/>
    <property type="project" value="TreeGrafter"/>
</dbReference>
<organism evidence="4">
    <name type="scientific">human gut metagenome</name>
    <dbReference type="NCBI Taxonomy" id="408170"/>
    <lineage>
        <taxon>unclassified sequences</taxon>
        <taxon>metagenomes</taxon>
        <taxon>organismal metagenomes</taxon>
    </lineage>
</organism>
<dbReference type="AlphaFoldDB" id="W1Y9Q2"/>
<dbReference type="PANTHER" id="PTHR11405:SF53">
    <property type="entry name" value="CARBAMOYL-PHOSPHATE SYNTHASE [AMMONIA], MITOCHONDRIAL"/>
    <property type="match status" value="1"/>
</dbReference>
<name>W1Y9Q2_9ZZZZ</name>
<dbReference type="Gene3D" id="3.30.470.20">
    <property type="entry name" value="ATP-grasp fold, B domain"/>
    <property type="match status" value="1"/>
</dbReference>
<gene>
    <name evidence="4" type="ORF">Q604_UNBC06857G0001</name>
</gene>
<evidence type="ECO:0000256" key="2">
    <source>
        <dbReference type="ARBA" id="ARBA00022741"/>
    </source>
</evidence>
<dbReference type="GO" id="GO:0004088">
    <property type="term" value="F:carbamoyl-phosphate synthase (glutamine-hydrolyzing) activity"/>
    <property type="evidence" value="ECO:0007669"/>
    <property type="project" value="TreeGrafter"/>
</dbReference>
<evidence type="ECO:0000256" key="1">
    <source>
        <dbReference type="ARBA" id="ARBA00022598"/>
    </source>
</evidence>
<dbReference type="PANTHER" id="PTHR11405">
    <property type="entry name" value="CARBAMOYLTRANSFERASE FAMILY MEMBER"/>
    <property type="match status" value="1"/>
</dbReference>
<evidence type="ECO:0000313" key="4">
    <source>
        <dbReference type="EMBL" id="ETJ39247.1"/>
    </source>
</evidence>
<dbReference type="Gene3D" id="3.30.1490.20">
    <property type="entry name" value="ATP-grasp fold, A domain"/>
    <property type="match status" value="1"/>
</dbReference>
<dbReference type="InterPro" id="IPR013815">
    <property type="entry name" value="ATP_grasp_subdomain_1"/>
</dbReference>
<dbReference type="GO" id="GO:0005524">
    <property type="term" value="F:ATP binding"/>
    <property type="evidence" value="ECO:0007669"/>
    <property type="project" value="UniProtKB-KW"/>
</dbReference>
<dbReference type="GO" id="GO:0006541">
    <property type="term" value="P:glutamine metabolic process"/>
    <property type="evidence" value="ECO:0007669"/>
    <property type="project" value="TreeGrafter"/>
</dbReference>
<dbReference type="SUPFAM" id="SSF56059">
    <property type="entry name" value="Glutathione synthetase ATP-binding domain-like"/>
    <property type="match status" value="1"/>
</dbReference>
<dbReference type="EMBL" id="AZMM01006857">
    <property type="protein sequence ID" value="ETJ39247.1"/>
    <property type="molecule type" value="Genomic_DNA"/>
</dbReference>
<accession>W1Y9Q2</accession>
<feature type="non-terminal residue" evidence="4">
    <location>
        <position position="66"/>
    </location>
</feature>
<keyword evidence="1" id="KW-0436">Ligase</keyword>
<feature type="non-terminal residue" evidence="4">
    <location>
        <position position="1"/>
    </location>
</feature>
<evidence type="ECO:0000256" key="3">
    <source>
        <dbReference type="ARBA" id="ARBA00022840"/>
    </source>
</evidence>
<keyword evidence="3" id="KW-0067">ATP-binding</keyword>